<comment type="subcellular location">
    <subcellularLocation>
        <location evidence="1">Endomembrane system</location>
        <topology evidence="1">Multi-pass membrane protein</topology>
    </subcellularLocation>
    <subcellularLocation>
        <location evidence="13">Endoplasmic reticulum membrane</location>
        <topology evidence="13">Multi-pass membrane protein</topology>
    </subcellularLocation>
</comment>
<dbReference type="GO" id="GO:0032259">
    <property type="term" value="P:methylation"/>
    <property type="evidence" value="ECO:0007669"/>
    <property type="project" value="UniProtKB-KW"/>
</dbReference>
<dbReference type="PANTHER" id="PTHR32138:SF0">
    <property type="entry name" value="PHOSPHATIDYLETHANOLAMINE N-METHYLTRANSFERASE"/>
    <property type="match status" value="1"/>
</dbReference>
<dbReference type="GO" id="GO:0006656">
    <property type="term" value="P:phosphatidylcholine biosynthetic process"/>
    <property type="evidence" value="ECO:0007669"/>
    <property type="project" value="UniProtKB-UniRule"/>
</dbReference>
<proteinExistence type="inferred from homology"/>
<feature type="transmembrane region" description="Helical" evidence="13">
    <location>
        <begin position="111"/>
        <end position="132"/>
    </location>
</feature>
<keyword evidence="6 13" id="KW-0812">Transmembrane</keyword>
<reference evidence="15 16" key="1">
    <citation type="submission" date="2018-10" db="EMBL/GenBank/DDBJ databases">
        <title>Complete genome sequence of Malassezia restricta CBS 7877.</title>
        <authorList>
            <person name="Morand S.C."/>
            <person name="Bertignac M."/>
            <person name="Iltis A."/>
            <person name="Kolder I."/>
            <person name="Pirovano W."/>
            <person name="Jourdain R."/>
            <person name="Clavaud C."/>
        </authorList>
    </citation>
    <scope>NUCLEOTIDE SEQUENCE [LARGE SCALE GENOMIC DNA]</scope>
    <source>
        <strain evidence="15 16">CBS 7877</strain>
    </source>
</reference>
<evidence type="ECO:0000256" key="1">
    <source>
        <dbReference type="ARBA" id="ARBA00004127"/>
    </source>
</evidence>
<keyword evidence="3 13" id="KW-0489">Methyltransferase</keyword>
<dbReference type="VEuPathDB" id="FungiDB:DNF11_1137"/>
<dbReference type="Gene3D" id="2.60.40.2840">
    <property type="match status" value="1"/>
</dbReference>
<comment type="similarity">
    <text evidence="13">Belongs to the class VI-like SAM-binding methyltransferase superfamily. CHO2 family.</text>
</comment>
<feature type="transmembrane region" description="Helical" evidence="13">
    <location>
        <begin position="405"/>
        <end position="428"/>
    </location>
</feature>
<feature type="transmembrane region" description="Helical" evidence="13">
    <location>
        <begin position="463"/>
        <end position="487"/>
    </location>
</feature>
<feature type="compositionally biased region" description="Basic and acidic residues" evidence="14">
    <location>
        <begin position="38"/>
        <end position="49"/>
    </location>
</feature>
<evidence type="ECO:0000256" key="6">
    <source>
        <dbReference type="ARBA" id="ARBA00022692"/>
    </source>
</evidence>
<keyword evidence="12 13" id="KW-1208">Phospholipid metabolism</keyword>
<evidence type="ECO:0000256" key="12">
    <source>
        <dbReference type="ARBA" id="ARBA00023264"/>
    </source>
</evidence>
<evidence type="ECO:0000256" key="13">
    <source>
        <dbReference type="RuleBase" id="RU361122"/>
    </source>
</evidence>
<comment type="caution">
    <text evidence="13">Lacks conserved residue(s) required for the propagation of feature annotation.</text>
</comment>
<evidence type="ECO:0000256" key="9">
    <source>
        <dbReference type="ARBA" id="ARBA00023098"/>
    </source>
</evidence>
<dbReference type="AlphaFoldDB" id="A0A3G2S7R4"/>
<evidence type="ECO:0000256" key="7">
    <source>
        <dbReference type="ARBA" id="ARBA00022824"/>
    </source>
</evidence>
<keyword evidence="2 13" id="KW-0444">Lipid biosynthesis</keyword>
<feature type="transmembrane region" description="Helical" evidence="13">
    <location>
        <begin position="382"/>
        <end position="399"/>
    </location>
</feature>
<keyword evidence="7 13" id="KW-0256">Endoplasmic reticulum</keyword>
<feature type="transmembrane region" description="Helical" evidence="13">
    <location>
        <begin position="85"/>
        <end position="104"/>
    </location>
</feature>
<evidence type="ECO:0000256" key="4">
    <source>
        <dbReference type="ARBA" id="ARBA00022679"/>
    </source>
</evidence>
<organism evidence="15 16">
    <name type="scientific">Malassezia restricta (strain ATCC 96810 / NBRC 103918 / CBS 7877)</name>
    <name type="common">Seborrheic dermatitis infection agent</name>
    <dbReference type="NCBI Taxonomy" id="425264"/>
    <lineage>
        <taxon>Eukaryota</taxon>
        <taxon>Fungi</taxon>
        <taxon>Dikarya</taxon>
        <taxon>Basidiomycota</taxon>
        <taxon>Ustilaginomycotina</taxon>
        <taxon>Malasseziomycetes</taxon>
        <taxon>Malasseziales</taxon>
        <taxon>Malasseziaceae</taxon>
        <taxon>Malassezia</taxon>
    </lineage>
</organism>
<evidence type="ECO:0000256" key="10">
    <source>
        <dbReference type="ARBA" id="ARBA00023136"/>
    </source>
</evidence>
<dbReference type="GO" id="GO:0004608">
    <property type="term" value="F:phosphatidylethanolamine N-methyltransferase activity"/>
    <property type="evidence" value="ECO:0007669"/>
    <property type="project" value="UniProtKB-UniRule"/>
</dbReference>
<dbReference type="PROSITE" id="PS51598">
    <property type="entry name" value="SAM_CHO2"/>
    <property type="match status" value="1"/>
</dbReference>
<gene>
    <name evidence="15" type="primary">CHO2</name>
    <name evidence="15" type="ORF">DNF11_1137</name>
</gene>
<evidence type="ECO:0000256" key="14">
    <source>
        <dbReference type="SAM" id="MobiDB-lite"/>
    </source>
</evidence>
<dbReference type="PIRSF" id="PIRSF000383">
    <property type="entry name" value="PEAMT"/>
    <property type="match status" value="1"/>
</dbReference>
<dbReference type="GO" id="GO:0005789">
    <property type="term" value="C:endoplasmic reticulum membrane"/>
    <property type="evidence" value="ECO:0007669"/>
    <property type="project" value="UniProtKB-SubCell"/>
</dbReference>
<evidence type="ECO:0000256" key="2">
    <source>
        <dbReference type="ARBA" id="ARBA00022516"/>
    </source>
</evidence>
<comment type="function">
    <text evidence="13">Catalyzes the first step of the methylation pathway of phosphatidylcholine biosynthesis, the SAM-dependent methylation of phosphatidylethanolamine (PE) to phosphatidylmonomethylethanolamine (PMME).</text>
</comment>
<dbReference type="InterPro" id="IPR007318">
    <property type="entry name" value="Phopholipid_MeTrfase"/>
</dbReference>
<keyword evidence="16" id="KW-1185">Reference proteome</keyword>
<sequence length="920" mass="104926">MTTHSSSFDELHATDGIRRRPAANVKANDPTNATPGGTDKDEKRDEAPRTTELVLGRTPDGQLFRVVETRDMVKSVFHPQHPKTLLDLVLLGLLLCQVFLYCILTREQAQTFFLVYFAIWRITYNGGLGYILTKQSQTRWIVRFVERRGWLDAKKAPRMHAWIHSFYKTKLGAAYDMTCMPNEFNVWILFRSLVDVILLNDVTAYALFSLSHVQGLGNYGMLLFVVRWCIGLLLLAFNAWVKLDAHRVVKDYAWYWGDCFFLCLQNLKFDGVYEVAPDPMYSIGYIGYYGLSLLTGSYMVFFVSLAAHALQLLFLVAFENPHMDRVYGERVPIAARVSEQEHSTKATPPDAPRTNAHDLHHRLFHGDNVIFSHMDLFRSSDFLLVLCVAYAVAPVVLVHCSHTTLLVISVAHALAWRLFHTFGLGLALRWQSEQRWVVHHFLKHYHFEDGDAAVKEAFTNWKAIYNTSLIMTYTSFALMSLCSYMTWTDELYKLRYVLGVLLILLHIWSARSSYRVLGPFGWLYGDFYIDAYPKRLSYTGIYRFLNNPERSMGSAAIFGMALLSGSLSAIVVAAISHMSHWWFLSCVEGPHMRRVYGADVRKDSGVTKQLKQLGRSQWLSVAQPSVHELENALKKAQGLMGQFFDKSRPHMEHIVDQARTLLQQKTEHILTMRTGDSVRDIDQAKYHVSPIASKHTKEQRFHIGEPIVTQWAAAHNHSRRDWIGIYPVEALDTDERHGHMLVTRTRSRGKWLGIAEAEWDGPVHLGTEQGSLGTKGVSNVDMDKRQVHGVSVFQGSRLPWTPGTYEMRYHHDNTHDVLARSERFTIYVDTPADPMSFDETYMILAKIVRFALVDSSPAIDAYESADKDDLTLWTQDQAKNIAEGIKQAFHVDFSKDVIVACANTTILTKDILTARALLAR</sequence>
<evidence type="ECO:0000256" key="8">
    <source>
        <dbReference type="ARBA" id="ARBA00022989"/>
    </source>
</evidence>
<dbReference type="InterPro" id="IPR016219">
    <property type="entry name" value="Phosphatid-EA_MeTrfase_fun"/>
</dbReference>
<evidence type="ECO:0000313" key="15">
    <source>
        <dbReference type="EMBL" id="AYO42087.1"/>
    </source>
</evidence>
<keyword evidence="5 13" id="KW-0949">S-adenosyl-L-methionine</keyword>
<comment type="pathway">
    <text evidence="13">Phospholipid metabolism; phosphatidylcholine biosynthesis.</text>
</comment>
<evidence type="ECO:0000256" key="11">
    <source>
        <dbReference type="ARBA" id="ARBA00023209"/>
    </source>
</evidence>
<dbReference type="EC" id="2.1.1.17" evidence="13"/>
<keyword evidence="4 13" id="KW-0808">Transferase</keyword>
<feature type="region of interest" description="Disordered" evidence="14">
    <location>
        <begin position="1"/>
        <end position="50"/>
    </location>
</feature>
<feature type="compositionally biased region" description="Basic and acidic residues" evidence="14">
    <location>
        <begin position="7"/>
        <end position="18"/>
    </location>
</feature>
<dbReference type="STRING" id="425264.A0A3G2S7R4"/>
<protein>
    <recommendedName>
        <fullName evidence="13">Phosphatidylethanolamine N-methyltransferase</fullName>
        <shortName evidence="13">PEAMT</shortName>
        <ecNumber evidence="13">2.1.1.17</ecNumber>
    </recommendedName>
</protein>
<keyword evidence="8 13" id="KW-1133">Transmembrane helix</keyword>
<comment type="catalytic activity">
    <reaction evidence="13">
        <text>a 1,2-diacyl-sn-glycero-3-phosphoethanolamine + S-adenosyl-L-methionine = a 1,2-diacyl-sn-glycero-3-phospho-N-methylethanolamine + S-adenosyl-L-homocysteine + H(+)</text>
        <dbReference type="Rhea" id="RHEA:11164"/>
        <dbReference type="ChEBI" id="CHEBI:15378"/>
        <dbReference type="ChEBI" id="CHEBI:57856"/>
        <dbReference type="ChEBI" id="CHEBI:59789"/>
        <dbReference type="ChEBI" id="CHEBI:64573"/>
        <dbReference type="ChEBI" id="CHEBI:64612"/>
        <dbReference type="EC" id="2.1.1.17"/>
    </reaction>
</comment>
<keyword evidence="11 13" id="KW-0594">Phospholipid biosynthesis</keyword>
<evidence type="ECO:0000256" key="3">
    <source>
        <dbReference type="ARBA" id="ARBA00022603"/>
    </source>
</evidence>
<dbReference type="EMBL" id="CP033149">
    <property type="protein sequence ID" value="AYO42087.1"/>
    <property type="molecule type" value="Genomic_DNA"/>
</dbReference>
<keyword evidence="9 13" id="KW-0443">Lipid metabolism</keyword>
<dbReference type="OrthoDB" id="4583at2759"/>
<feature type="transmembrane region" description="Helical" evidence="13">
    <location>
        <begin position="186"/>
        <end position="208"/>
    </location>
</feature>
<feature type="transmembrane region" description="Helical" evidence="13">
    <location>
        <begin position="555"/>
        <end position="583"/>
    </location>
</feature>
<keyword evidence="10 13" id="KW-0472">Membrane</keyword>
<name>A0A3G2S7R4_MALR7</name>
<dbReference type="Proteomes" id="UP000269793">
    <property type="component" value="Chromosome II"/>
</dbReference>
<evidence type="ECO:0000313" key="16">
    <source>
        <dbReference type="Proteomes" id="UP000269793"/>
    </source>
</evidence>
<feature type="transmembrane region" description="Helical" evidence="13">
    <location>
        <begin position="220"/>
        <end position="241"/>
    </location>
</feature>
<evidence type="ECO:0000256" key="5">
    <source>
        <dbReference type="ARBA" id="ARBA00022691"/>
    </source>
</evidence>
<dbReference type="UniPathway" id="UPA00753"/>
<accession>A0A3G2S7R4</accession>
<dbReference type="PANTHER" id="PTHR32138">
    <property type="entry name" value="PHOSPHATIDYLETHANOLAMINE N-METHYLTRANSFERASE"/>
    <property type="match status" value="1"/>
</dbReference>
<dbReference type="Pfam" id="PF04191">
    <property type="entry name" value="PEMT"/>
    <property type="match status" value="2"/>
</dbReference>